<gene>
    <name evidence="1" type="ORF">SNAT2548_LOCUS16156</name>
</gene>
<organism evidence="1 2">
    <name type="scientific">Symbiodinium natans</name>
    <dbReference type="NCBI Taxonomy" id="878477"/>
    <lineage>
        <taxon>Eukaryota</taxon>
        <taxon>Sar</taxon>
        <taxon>Alveolata</taxon>
        <taxon>Dinophyceae</taxon>
        <taxon>Suessiales</taxon>
        <taxon>Symbiodiniaceae</taxon>
        <taxon>Symbiodinium</taxon>
    </lineage>
</organism>
<evidence type="ECO:0000313" key="1">
    <source>
        <dbReference type="EMBL" id="CAE7307549.1"/>
    </source>
</evidence>
<keyword evidence="2" id="KW-1185">Reference proteome</keyword>
<accession>A0A812NHR4</accession>
<reference evidence="1" key="1">
    <citation type="submission" date="2021-02" db="EMBL/GenBank/DDBJ databases">
        <authorList>
            <person name="Dougan E. K."/>
            <person name="Rhodes N."/>
            <person name="Thang M."/>
            <person name="Chan C."/>
        </authorList>
    </citation>
    <scope>NUCLEOTIDE SEQUENCE</scope>
</reference>
<comment type="caution">
    <text evidence="1">The sequence shown here is derived from an EMBL/GenBank/DDBJ whole genome shotgun (WGS) entry which is preliminary data.</text>
</comment>
<evidence type="ECO:0000313" key="2">
    <source>
        <dbReference type="Proteomes" id="UP000604046"/>
    </source>
</evidence>
<dbReference type="OrthoDB" id="414717at2759"/>
<proteinExistence type="predicted"/>
<name>A0A812NHR4_9DINO</name>
<sequence>MATAGVTSAAVMSAAVATALHYASQGVEGLKQGHALIVGDASAVLRCGHVRGHSDFRREDGISILTPAGAETVRRHMNMDGMTLIGTDGIVCANHIYANQLPQLGTGGSRTAASMWFSMEVPGCMVLMISQDSPGTVQKFTAGHAELVGAADGLWLQPLSQGAAAAAAAAAQAPLRTALSPGWYIVTSRTGLNCRSSHVQKTGSVARGHRFQVLEVRMGHELGNIFAAYGPERIWGRAGVARPEWLALTDNNGGMNVQLEVH</sequence>
<protein>
    <submittedName>
        <fullName evidence="1">Uncharacterized protein</fullName>
    </submittedName>
</protein>
<dbReference type="EMBL" id="CAJNDS010002076">
    <property type="protein sequence ID" value="CAE7307549.1"/>
    <property type="molecule type" value="Genomic_DNA"/>
</dbReference>
<dbReference type="Proteomes" id="UP000604046">
    <property type="component" value="Unassembled WGS sequence"/>
</dbReference>
<dbReference type="AlphaFoldDB" id="A0A812NHR4"/>